<feature type="DNA-binding region" description="H-T-H motif" evidence="2">
    <location>
        <begin position="29"/>
        <end position="48"/>
    </location>
</feature>
<dbReference type="Proteomes" id="UP001056164">
    <property type="component" value="Chromosome"/>
</dbReference>
<dbReference type="RefSeq" id="WP_252795575.1">
    <property type="nucleotide sequence ID" value="NZ_CP097121.1"/>
</dbReference>
<protein>
    <submittedName>
        <fullName evidence="4">TetR/AcrR family transcriptional regulator</fullName>
    </submittedName>
</protein>
<dbReference type="EMBL" id="CP097121">
    <property type="protein sequence ID" value="USS91089.1"/>
    <property type="molecule type" value="Genomic_DNA"/>
</dbReference>
<dbReference type="PANTHER" id="PTHR43479:SF11">
    <property type="entry name" value="ACREF_ENVCD OPERON REPRESSOR-RELATED"/>
    <property type="match status" value="1"/>
</dbReference>
<dbReference type="InterPro" id="IPR009057">
    <property type="entry name" value="Homeodomain-like_sf"/>
</dbReference>
<dbReference type="PROSITE" id="PS50977">
    <property type="entry name" value="HTH_TETR_2"/>
    <property type="match status" value="1"/>
</dbReference>
<feature type="domain" description="HTH tetR-type" evidence="3">
    <location>
        <begin position="6"/>
        <end position="66"/>
    </location>
</feature>
<evidence type="ECO:0000313" key="4">
    <source>
        <dbReference type="EMBL" id="USS91089.1"/>
    </source>
</evidence>
<dbReference type="InterPro" id="IPR001647">
    <property type="entry name" value="HTH_TetR"/>
</dbReference>
<dbReference type="InterPro" id="IPR039532">
    <property type="entry name" value="TetR_C_Firmicutes"/>
</dbReference>
<dbReference type="Pfam" id="PF14278">
    <property type="entry name" value="TetR_C_8"/>
    <property type="match status" value="1"/>
</dbReference>
<reference evidence="4" key="1">
    <citation type="submission" date="2022-05" db="EMBL/GenBank/DDBJ databases">
        <authorList>
            <person name="Oliphant S.A."/>
            <person name="Watson-Haigh N.S."/>
            <person name="Sumby K.M."/>
            <person name="Gardner J.M."/>
            <person name="Jiranek V."/>
        </authorList>
    </citation>
    <scope>NUCLEOTIDE SEQUENCE</scope>
    <source>
        <strain evidence="4">KI4_A6</strain>
    </source>
</reference>
<gene>
    <name evidence="4" type="ORF">M3M37_02450</name>
</gene>
<evidence type="ECO:0000313" key="5">
    <source>
        <dbReference type="Proteomes" id="UP001056164"/>
    </source>
</evidence>
<dbReference type="InterPro" id="IPR050624">
    <property type="entry name" value="HTH-type_Tx_Regulator"/>
</dbReference>
<sequence length="181" mass="21786">MSKTTDRTKQWLINALFIKLKTKPYAKITIKDITEQANVARRTFYRLFNNKDEVLDYYCDELFTEYFAFLHEKAKDQLTFRQMLVNFFTFWYEKRDKTRILIQNDLFVPLMLKRTAMTVKVYQSFDVTWHGEVSEQEARYIMDFFVGGYWNLISNWINKKEPEEPAVVAKMLAKALERLAQ</sequence>
<evidence type="ECO:0000256" key="2">
    <source>
        <dbReference type="PROSITE-ProRule" id="PRU00335"/>
    </source>
</evidence>
<evidence type="ECO:0000259" key="3">
    <source>
        <dbReference type="PROSITE" id="PS50977"/>
    </source>
</evidence>
<keyword evidence="1 2" id="KW-0238">DNA-binding</keyword>
<dbReference type="Gene3D" id="1.10.357.10">
    <property type="entry name" value="Tetracycline Repressor, domain 2"/>
    <property type="match status" value="1"/>
</dbReference>
<dbReference type="SUPFAM" id="SSF46689">
    <property type="entry name" value="Homeodomain-like"/>
    <property type="match status" value="1"/>
</dbReference>
<dbReference type="Pfam" id="PF00440">
    <property type="entry name" value="TetR_N"/>
    <property type="match status" value="1"/>
</dbReference>
<accession>A0ABY5BX57</accession>
<keyword evidence="5" id="KW-1185">Reference proteome</keyword>
<name>A0ABY5BX57_9LACO</name>
<dbReference type="PANTHER" id="PTHR43479">
    <property type="entry name" value="ACREF/ENVCD OPERON REPRESSOR-RELATED"/>
    <property type="match status" value="1"/>
</dbReference>
<evidence type="ECO:0000256" key="1">
    <source>
        <dbReference type="ARBA" id="ARBA00023125"/>
    </source>
</evidence>
<organism evidence="4 5">
    <name type="scientific">Fructilactobacillus carniphilus</name>
    <dbReference type="NCBI Taxonomy" id="2940297"/>
    <lineage>
        <taxon>Bacteria</taxon>
        <taxon>Bacillati</taxon>
        <taxon>Bacillota</taxon>
        <taxon>Bacilli</taxon>
        <taxon>Lactobacillales</taxon>
        <taxon>Lactobacillaceae</taxon>
        <taxon>Fructilactobacillus</taxon>
    </lineage>
</organism>
<proteinExistence type="predicted"/>